<dbReference type="OrthoDB" id="9788687at2"/>
<dbReference type="CDD" id="cd01646">
    <property type="entry name" value="RT_Bac_retron_I"/>
    <property type="match status" value="1"/>
</dbReference>
<organism evidence="2 3">
    <name type="scientific">Sediminibacillus halophilus</name>
    <dbReference type="NCBI Taxonomy" id="482461"/>
    <lineage>
        <taxon>Bacteria</taxon>
        <taxon>Bacillati</taxon>
        <taxon>Bacillota</taxon>
        <taxon>Bacilli</taxon>
        <taxon>Bacillales</taxon>
        <taxon>Bacillaceae</taxon>
        <taxon>Sediminibacillus</taxon>
    </lineage>
</organism>
<dbReference type="AlphaFoldDB" id="A0A1G9UWQ9"/>
<dbReference type="InterPro" id="IPR000477">
    <property type="entry name" value="RT_dom"/>
</dbReference>
<evidence type="ECO:0000313" key="3">
    <source>
        <dbReference type="Proteomes" id="UP000182347"/>
    </source>
</evidence>
<evidence type="ECO:0000259" key="1">
    <source>
        <dbReference type="PROSITE" id="PS50878"/>
    </source>
</evidence>
<accession>A0A1G9UWQ9</accession>
<dbReference type="Proteomes" id="UP000182347">
    <property type="component" value="Unassembled WGS sequence"/>
</dbReference>
<sequence length="672" mass="79709">MKNEKSQRFNRQKIDYLLTDLLPYEKGNHYTHRFLYEYLLQNKKELSRIIKDIRLESEHFNSKWHSAPLKFKVRKRSGSFREISLINPLGLIQSLAFIELYEHDIINITHNKEDFSARKSRRTNSLTYKKNNKQTVYYTENTKKQLLITLESSGTYFKHYPFKTITQLLNDISFTYQRDKFKVLDVIDIQDCFPSIYTHSYKWLISNKIYDSKNLKASNSVYKNIDQYLQNINGSKTNGIIVGPEISRLLAEFLFVHLDQKLLNNLLEKGLAENTDYKIFRFVDDYYIFSDDRQTQLIIKKEVSNLINNFQLKINELKETSFERDETLNSWIYNLIPIMSDIMDIFKIEHDPQKDLLSIIIDEVKNKDVLSDSYLEVASSISTKYENKKYARKIRYKDIRSKLNIAIKSSHENSLISSYILSTLLKKIEDKTELDINIEVNELVSFVLLLYTKSVSYASTQKVVRILVKLLEVAENNNYDIQEIIERNIERFENDIFNNHPSDWIDILLFISNYDLNISRSLIEKITELVVSDESPIKIASLCLMAESKFINSRNIVRRVNSLIKSKLESVNWNDFFQDDLSWWVFVFFSYPKINIKLKKEIKEKLSSINEELGNSPANRAKSLIIKFLLNENLHFIEWNFSKYSYYRSYFYYTKDRTVFNPDINDQINTSR</sequence>
<evidence type="ECO:0000313" key="2">
    <source>
        <dbReference type="EMBL" id="SDM64260.1"/>
    </source>
</evidence>
<dbReference type="PROSITE" id="PS50878">
    <property type="entry name" value="RT_POL"/>
    <property type="match status" value="1"/>
</dbReference>
<gene>
    <name evidence="2" type="ORF">SAMN05216244_3023</name>
</gene>
<reference evidence="3" key="1">
    <citation type="submission" date="2016-10" db="EMBL/GenBank/DDBJ databases">
        <authorList>
            <person name="Varghese N."/>
            <person name="Submissions S."/>
        </authorList>
    </citation>
    <scope>NUCLEOTIDE SEQUENCE [LARGE SCALE GENOMIC DNA]</scope>
    <source>
        <strain evidence="3">CGMCC 1.6199</strain>
    </source>
</reference>
<proteinExistence type="predicted"/>
<keyword evidence="3" id="KW-1185">Reference proteome</keyword>
<feature type="domain" description="Reverse transcriptase" evidence="1">
    <location>
        <begin position="53"/>
        <end position="336"/>
    </location>
</feature>
<dbReference type="RefSeq" id="WP_074600118.1">
    <property type="nucleotide sequence ID" value="NZ_FNHF01000004.1"/>
</dbReference>
<name>A0A1G9UWQ9_9BACI</name>
<protein>
    <recommendedName>
        <fullName evidence="1">Reverse transcriptase domain-containing protein</fullName>
    </recommendedName>
</protein>
<dbReference type="EMBL" id="FNHF01000004">
    <property type="protein sequence ID" value="SDM64260.1"/>
    <property type="molecule type" value="Genomic_DNA"/>
</dbReference>
<dbReference type="STRING" id="482461.SAMN05216244_3023"/>